<sequence length="114" mass="13657">MKKTKEIFLEYIKDRTKNTISNFISENILPLSTIKTDGFASYPKNIEENKIKHIIVNHSKSFRNTLGHTTNTIEGLWSLLKYDIKKRKGINRNILEHYIFEFMWRYKYVKSNNI</sequence>
<proteinExistence type="predicted"/>
<protein>
    <recommendedName>
        <fullName evidence="1">ISXO2-like transposase domain-containing protein</fullName>
    </recommendedName>
</protein>
<dbReference type="PANTHER" id="PTHR47163:SF2">
    <property type="entry name" value="SI:DKEY-17M8.2"/>
    <property type="match status" value="1"/>
</dbReference>
<dbReference type="PANTHER" id="PTHR47163">
    <property type="entry name" value="DDE_TNP_IS1595 DOMAIN-CONTAINING PROTEIN"/>
    <property type="match status" value="1"/>
</dbReference>
<dbReference type="SMART" id="SM01126">
    <property type="entry name" value="DDE_Tnp_IS1595"/>
    <property type="match status" value="1"/>
</dbReference>
<evidence type="ECO:0000313" key="3">
    <source>
        <dbReference type="Proteomes" id="UP000030655"/>
    </source>
</evidence>
<evidence type="ECO:0000313" key="2">
    <source>
        <dbReference type="EMBL" id="KCZ81094.1"/>
    </source>
</evidence>
<name>A0A059F289_9MICR</name>
<dbReference type="HOGENOM" id="CLU_044348_6_3_1"/>
<dbReference type="Pfam" id="PF12762">
    <property type="entry name" value="DDE_Tnp_IS1595"/>
    <property type="match status" value="1"/>
</dbReference>
<reference evidence="3" key="1">
    <citation type="submission" date="2013-02" db="EMBL/GenBank/DDBJ databases">
        <authorList>
            <consortium name="The Broad Institute Genome Sequencing Platform"/>
            <person name="Cuomo C."/>
            <person name="Becnel J."/>
            <person name="Sanscrainte N."/>
            <person name="Walker B."/>
            <person name="Young S.K."/>
            <person name="Zeng Q."/>
            <person name="Gargeya S."/>
            <person name="Fitzgerald M."/>
            <person name="Haas B."/>
            <person name="Abouelleil A."/>
            <person name="Alvarado L."/>
            <person name="Arachchi H.M."/>
            <person name="Berlin A.M."/>
            <person name="Chapman S.B."/>
            <person name="Dewar J."/>
            <person name="Goldberg J."/>
            <person name="Griggs A."/>
            <person name="Gujja S."/>
            <person name="Hansen M."/>
            <person name="Howarth C."/>
            <person name="Imamovic A."/>
            <person name="Larimer J."/>
            <person name="McCowan C."/>
            <person name="Murphy C."/>
            <person name="Neiman D."/>
            <person name="Pearson M."/>
            <person name="Priest M."/>
            <person name="Roberts A."/>
            <person name="Saif S."/>
            <person name="Shea T."/>
            <person name="Sisk P."/>
            <person name="Sykes S."/>
            <person name="Wortman J."/>
            <person name="Nusbaum C."/>
            <person name="Birren B."/>
        </authorList>
    </citation>
    <scope>NUCLEOTIDE SEQUENCE [LARGE SCALE GENOMIC DNA]</scope>
    <source>
        <strain evidence="3">PRA339</strain>
    </source>
</reference>
<keyword evidence="3" id="KW-1185">Reference proteome</keyword>
<dbReference type="VEuPathDB" id="MicrosporidiaDB:H312_01460"/>
<evidence type="ECO:0000259" key="1">
    <source>
        <dbReference type="SMART" id="SM01126"/>
    </source>
</evidence>
<dbReference type="EMBL" id="KK365150">
    <property type="protein sequence ID" value="KCZ81094.1"/>
    <property type="molecule type" value="Genomic_DNA"/>
</dbReference>
<feature type="non-terminal residue" evidence="2">
    <location>
        <position position="114"/>
    </location>
</feature>
<feature type="domain" description="ISXO2-like transposase" evidence="1">
    <location>
        <begin position="3"/>
        <end position="107"/>
    </location>
</feature>
<reference evidence="2 3" key="2">
    <citation type="submission" date="2014-03" db="EMBL/GenBank/DDBJ databases">
        <title>The Genome Sequence of Anncaliia algerae insect isolate PRA339.</title>
        <authorList>
            <consortium name="The Broad Institute Genome Sequencing Platform"/>
            <consortium name="The Broad Institute Genome Sequencing Center for Infectious Disease"/>
            <person name="Cuomo C."/>
            <person name="Becnel J."/>
            <person name="Sanscrainte N."/>
            <person name="Walker B."/>
            <person name="Young S.K."/>
            <person name="Zeng Q."/>
            <person name="Gargeya S."/>
            <person name="Fitzgerald M."/>
            <person name="Haas B."/>
            <person name="Abouelleil A."/>
            <person name="Alvarado L."/>
            <person name="Arachchi H.M."/>
            <person name="Berlin A.M."/>
            <person name="Chapman S.B."/>
            <person name="Dewar J."/>
            <person name="Goldberg J."/>
            <person name="Griggs A."/>
            <person name="Gujja S."/>
            <person name="Hansen M."/>
            <person name="Howarth C."/>
            <person name="Imamovic A."/>
            <person name="Larimer J."/>
            <person name="McCowan C."/>
            <person name="Murphy C."/>
            <person name="Neiman D."/>
            <person name="Pearson M."/>
            <person name="Priest M."/>
            <person name="Roberts A."/>
            <person name="Saif S."/>
            <person name="Shea T."/>
            <person name="Sisk P."/>
            <person name="Sykes S."/>
            <person name="Wortman J."/>
            <person name="Nusbaum C."/>
            <person name="Birren B."/>
        </authorList>
    </citation>
    <scope>NUCLEOTIDE SEQUENCE [LARGE SCALE GENOMIC DNA]</scope>
    <source>
        <strain evidence="2 3">PRA339</strain>
    </source>
</reference>
<dbReference type="AlphaFoldDB" id="A0A059F289"/>
<dbReference type="Proteomes" id="UP000030655">
    <property type="component" value="Unassembled WGS sequence"/>
</dbReference>
<organism evidence="2 3">
    <name type="scientific">Anncaliia algerae PRA339</name>
    <dbReference type="NCBI Taxonomy" id="1288291"/>
    <lineage>
        <taxon>Eukaryota</taxon>
        <taxon>Fungi</taxon>
        <taxon>Fungi incertae sedis</taxon>
        <taxon>Microsporidia</taxon>
        <taxon>Tubulinosematoidea</taxon>
        <taxon>Tubulinosematidae</taxon>
        <taxon>Anncaliia</taxon>
    </lineage>
</organism>
<gene>
    <name evidence="2" type="ORF">H312_01460</name>
</gene>
<dbReference type="InterPro" id="IPR024445">
    <property type="entry name" value="Tnp_ISXO2-like"/>
</dbReference>
<dbReference type="OrthoDB" id="2190876at2759"/>
<dbReference type="InterPro" id="IPR053164">
    <property type="entry name" value="IS1016-like_transposase"/>
</dbReference>
<accession>A0A059F289</accession>